<comment type="caution">
    <text evidence="2">The sequence shown here is derived from an EMBL/GenBank/DDBJ whole genome shotgun (WGS) entry which is preliminary data.</text>
</comment>
<proteinExistence type="predicted"/>
<feature type="signal peptide" evidence="1">
    <location>
        <begin position="1"/>
        <end position="17"/>
    </location>
</feature>
<evidence type="ECO:0000313" key="2">
    <source>
        <dbReference type="EMBL" id="GLS25309.1"/>
    </source>
</evidence>
<dbReference type="Proteomes" id="UP001156870">
    <property type="component" value="Unassembled WGS sequence"/>
</dbReference>
<keyword evidence="3" id="KW-1185">Reference proteome</keyword>
<accession>A0AA37WKZ9</accession>
<keyword evidence="1" id="KW-0732">Signal</keyword>
<dbReference type="EMBL" id="BSPD01000029">
    <property type="protein sequence ID" value="GLS25309.1"/>
    <property type="molecule type" value="Genomic_DNA"/>
</dbReference>
<protein>
    <submittedName>
        <fullName evidence="2">Uncharacterized protein</fullName>
    </submittedName>
</protein>
<name>A0AA37WKZ9_9GAMM</name>
<dbReference type="PROSITE" id="PS51257">
    <property type="entry name" value="PROKAR_LIPOPROTEIN"/>
    <property type="match status" value="1"/>
</dbReference>
<sequence>MVIFRFMMFLFVGLSLASCSFLNPHQSYEGLGDYRFAGKVNGGRNVESKFHEISNFDLKYAQDKNSISGSLFNEEDYISINLKNAFFNYLEESRFERSIANKLGKKLKGEVVIVANVTSGIVNPELREASAELPGRVVFYSGDMEEGQFANQSFGPVYGPVRWDGNGLTIDLTIIELDRQENEQFSALLSTLSKAGKSYLKQSSPAINILNSLGQSLVSANKDDIMASYTLHLIPRPSLDSVHAPVLRTGDIVIVRKQDRESPIPWSEFDYDHSTGMLVSCNRNNNSEAKSAEFQLKYAIKCTGDGELVSSKYPYAEPLLDHNYVVFSITKRNGGIDLTPDVSFSEFLQQTGDISNPSEIREAVESFGRKVTRDMEFNARQKDISELKNTTSIVLKRMALHRVIRSLQCSLVNIRKNEVSYFGDVNESFFEGDEYKQYCPSESDNGDVGKLTQSQIAYLIREIANKCKVTQNFGFENMVGKSIRSSERLGVYADALVDEIEASNCLDVSG</sequence>
<evidence type="ECO:0000256" key="1">
    <source>
        <dbReference type="SAM" id="SignalP"/>
    </source>
</evidence>
<feature type="chain" id="PRO_5041241781" evidence="1">
    <location>
        <begin position="18"/>
        <end position="510"/>
    </location>
</feature>
<organism evidence="2 3">
    <name type="scientific">Marinibactrum halimedae</name>
    <dbReference type="NCBI Taxonomy" id="1444977"/>
    <lineage>
        <taxon>Bacteria</taxon>
        <taxon>Pseudomonadati</taxon>
        <taxon>Pseudomonadota</taxon>
        <taxon>Gammaproteobacteria</taxon>
        <taxon>Cellvibrionales</taxon>
        <taxon>Cellvibrionaceae</taxon>
        <taxon>Marinibactrum</taxon>
    </lineage>
</organism>
<dbReference type="RefSeq" id="WP_232593346.1">
    <property type="nucleotide sequence ID" value="NZ_BSPD01000029.1"/>
</dbReference>
<gene>
    <name evidence="2" type="ORF">GCM10007877_10230</name>
</gene>
<dbReference type="AlphaFoldDB" id="A0AA37WKZ9"/>
<reference evidence="2 3" key="1">
    <citation type="journal article" date="2014" name="Int. J. Syst. Evol. Microbiol.">
        <title>Complete genome sequence of Corynebacterium casei LMG S-19264T (=DSM 44701T), isolated from a smear-ripened cheese.</title>
        <authorList>
            <consortium name="US DOE Joint Genome Institute (JGI-PGF)"/>
            <person name="Walter F."/>
            <person name="Albersmeier A."/>
            <person name="Kalinowski J."/>
            <person name="Ruckert C."/>
        </authorList>
    </citation>
    <scope>NUCLEOTIDE SEQUENCE [LARGE SCALE GENOMIC DNA]</scope>
    <source>
        <strain evidence="2 3">NBRC 110095</strain>
    </source>
</reference>
<evidence type="ECO:0000313" key="3">
    <source>
        <dbReference type="Proteomes" id="UP001156870"/>
    </source>
</evidence>